<dbReference type="CDD" id="cd06170">
    <property type="entry name" value="LuxR_C_like"/>
    <property type="match status" value="1"/>
</dbReference>
<reference evidence="5 6" key="1">
    <citation type="submission" date="2018-06" db="EMBL/GenBank/DDBJ databases">
        <authorList>
            <consortium name="Pathogen Informatics"/>
            <person name="Doyle S."/>
        </authorList>
    </citation>
    <scope>NUCLEOTIDE SEQUENCE [LARGE SCALE GENOMIC DNA]</scope>
    <source>
        <strain evidence="5 6">NCTC10684</strain>
    </source>
</reference>
<feature type="domain" description="HTH luxR-type" evidence="4">
    <location>
        <begin position="215"/>
        <end position="280"/>
    </location>
</feature>
<evidence type="ECO:0000256" key="1">
    <source>
        <dbReference type="ARBA" id="ARBA00023015"/>
    </source>
</evidence>
<dbReference type="Pfam" id="PF00196">
    <property type="entry name" value="GerE"/>
    <property type="match status" value="1"/>
</dbReference>
<dbReference type="Gene3D" id="1.10.10.10">
    <property type="entry name" value="Winged helix-like DNA-binding domain superfamily/Winged helix DNA-binding domain"/>
    <property type="match status" value="1"/>
</dbReference>
<protein>
    <submittedName>
        <fullName evidence="5">Transcriptional activator protein lasR</fullName>
    </submittedName>
</protein>
<dbReference type="Gene3D" id="3.30.450.80">
    <property type="entry name" value="Transcription factor LuxR-like, autoinducer-binding domain"/>
    <property type="match status" value="1"/>
</dbReference>
<dbReference type="SMART" id="SM00421">
    <property type="entry name" value="HTH_LUXR"/>
    <property type="match status" value="1"/>
</dbReference>
<keyword evidence="2" id="KW-0238">DNA-binding</keyword>
<dbReference type="EMBL" id="UFSM01000002">
    <property type="protein sequence ID" value="SUY28280.1"/>
    <property type="molecule type" value="Genomic_DNA"/>
</dbReference>
<organism evidence="5 6">
    <name type="scientific">Aminobacter aminovorans</name>
    <name type="common">Chelatobacter heintzii</name>
    <dbReference type="NCBI Taxonomy" id="83263"/>
    <lineage>
        <taxon>Bacteria</taxon>
        <taxon>Pseudomonadati</taxon>
        <taxon>Pseudomonadota</taxon>
        <taxon>Alphaproteobacteria</taxon>
        <taxon>Hyphomicrobiales</taxon>
        <taxon>Phyllobacteriaceae</taxon>
        <taxon>Aminobacter</taxon>
    </lineage>
</organism>
<proteinExistence type="predicted"/>
<dbReference type="AlphaFoldDB" id="A0A381IKN8"/>
<dbReference type="Proteomes" id="UP000254701">
    <property type="component" value="Unassembled WGS sequence"/>
</dbReference>
<keyword evidence="3" id="KW-0804">Transcription</keyword>
<evidence type="ECO:0000259" key="4">
    <source>
        <dbReference type="PROSITE" id="PS50043"/>
    </source>
</evidence>
<dbReference type="PROSITE" id="PS50043">
    <property type="entry name" value="HTH_LUXR_2"/>
    <property type="match status" value="1"/>
</dbReference>
<dbReference type="SUPFAM" id="SSF75516">
    <property type="entry name" value="Pheromone-binding domain of LuxR-like quorum-sensing transcription factors"/>
    <property type="match status" value="1"/>
</dbReference>
<dbReference type="InterPro" id="IPR005143">
    <property type="entry name" value="TF_LuxR_autoind-bd_dom"/>
</dbReference>
<name>A0A381IKN8_AMIAI</name>
<sequence length="291" mass="32556">MASASLCNRQTTSILPSSNCTASRIAIASFMLSTPWEATIRIDDEIVILELAQAASEFSEIRTTAEVLKALQGHLAHYGFSDLLITGLPVPEDRYWHREVLCDGWRQDWYRRYVEEGHFQHDPCVARCRHRPFPFLWSDLKPEVMSPRAKLVMDEARDFAMNDGLCVPIHIPFRGPAVVTAAGDKIELSPFARPLVEALCLKAFQAVCRLEGLLDLECGPILGQREAEVLQWSAAGKSAEVIAIILNVSTYTVQSHLRHIREKLGANNVQRAITKGLVLGEIQAGNDKIWR</sequence>
<gene>
    <name evidence="5" type="primary">lasR</name>
    <name evidence="5" type="ORF">NCTC10684_05069</name>
</gene>
<evidence type="ECO:0000313" key="6">
    <source>
        <dbReference type="Proteomes" id="UP000254701"/>
    </source>
</evidence>
<dbReference type="InterPro" id="IPR000792">
    <property type="entry name" value="Tscrpt_reg_LuxR_C"/>
</dbReference>
<dbReference type="PANTHER" id="PTHR44688">
    <property type="entry name" value="DNA-BINDING TRANSCRIPTIONAL ACTIVATOR DEVR_DOSR"/>
    <property type="match status" value="1"/>
</dbReference>
<evidence type="ECO:0000313" key="5">
    <source>
        <dbReference type="EMBL" id="SUY28280.1"/>
    </source>
</evidence>
<dbReference type="Pfam" id="PF03472">
    <property type="entry name" value="Autoind_bind"/>
    <property type="match status" value="1"/>
</dbReference>
<dbReference type="PANTHER" id="PTHR44688:SF16">
    <property type="entry name" value="DNA-BINDING TRANSCRIPTIONAL ACTIVATOR DEVR_DOSR"/>
    <property type="match status" value="1"/>
</dbReference>
<dbReference type="GO" id="GO:0006355">
    <property type="term" value="P:regulation of DNA-templated transcription"/>
    <property type="evidence" value="ECO:0007669"/>
    <property type="project" value="InterPro"/>
</dbReference>
<dbReference type="GO" id="GO:0003677">
    <property type="term" value="F:DNA binding"/>
    <property type="evidence" value="ECO:0007669"/>
    <property type="project" value="UniProtKB-KW"/>
</dbReference>
<dbReference type="SUPFAM" id="SSF46894">
    <property type="entry name" value="C-terminal effector domain of the bipartite response regulators"/>
    <property type="match status" value="1"/>
</dbReference>
<dbReference type="InterPro" id="IPR036388">
    <property type="entry name" value="WH-like_DNA-bd_sf"/>
</dbReference>
<dbReference type="PROSITE" id="PS00622">
    <property type="entry name" value="HTH_LUXR_1"/>
    <property type="match status" value="1"/>
</dbReference>
<dbReference type="PRINTS" id="PR00038">
    <property type="entry name" value="HTHLUXR"/>
</dbReference>
<accession>A0A381IKN8</accession>
<evidence type="ECO:0000256" key="3">
    <source>
        <dbReference type="ARBA" id="ARBA00023163"/>
    </source>
</evidence>
<dbReference type="InterPro" id="IPR036693">
    <property type="entry name" value="TF_LuxR_autoind-bd_dom_sf"/>
</dbReference>
<evidence type="ECO:0000256" key="2">
    <source>
        <dbReference type="ARBA" id="ARBA00023125"/>
    </source>
</evidence>
<dbReference type="InterPro" id="IPR016032">
    <property type="entry name" value="Sig_transdc_resp-reg_C-effctor"/>
</dbReference>
<keyword evidence="1" id="KW-0805">Transcription regulation</keyword>